<gene>
    <name evidence="2" type="ORF">Tci_466884</name>
</gene>
<sequence>MVDMDGDTAVDGDNGVGGGRSPGDEDVVEPQCFVQKTFRSPNVGADLSLAPKEIYTSYAGVGLWASFDVVDEYS</sequence>
<organism evidence="2">
    <name type="scientific">Tanacetum cinerariifolium</name>
    <name type="common">Dalmatian daisy</name>
    <name type="synonym">Chrysanthemum cinerariifolium</name>
    <dbReference type="NCBI Taxonomy" id="118510"/>
    <lineage>
        <taxon>Eukaryota</taxon>
        <taxon>Viridiplantae</taxon>
        <taxon>Streptophyta</taxon>
        <taxon>Embryophyta</taxon>
        <taxon>Tracheophyta</taxon>
        <taxon>Spermatophyta</taxon>
        <taxon>Magnoliopsida</taxon>
        <taxon>eudicotyledons</taxon>
        <taxon>Gunneridae</taxon>
        <taxon>Pentapetalae</taxon>
        <taxon>asterids</taxon>
        <taxon>campanulids</taxon>
        <taxon>Asterales</taxon>
        <taxon>Asteraceae</taxon>
        <taxon>Asteroideae</taxon>
        <taxon>Anthemideae</taxon>
        <taxon>Anthemidinae</taxon>
        <taxon>Tanacetum</taxon>
    </lineage>
</organism>
<name>A0A699I133_TANCI</name>
<accession>A0A699I133</accession>
<proteinExistence type="predicted"/>
<feature type="region of interest" description="Disordered" evidence="1">
    <location>
        <begin position="1"/>
        <end position="27"/>
    </location>
</feature>
<dbReference type="EMBL" id="BKCJ010225441">
    <property type="protein sequence ID" value="GEY94910.1"/>
    <property type="molecule type" value="Genomic_DNA"/>
</dbReference>
<feature type="compositionally biased region" description="Acidic residues" evidence="1">
    <location>
        <begin position="1"/>
        <end position="10"/>
    </location>
</feature>
<evidence type="ECO:0000256" key="1">
    <source>
        <dbReference type="SAM" id="MobiDB-lite"/>
    </source>
</evidence>
<reference evidence="2" key="1">
    <citation type="journal article" date="2019" name="Sci. Rep.">
        <title>Draft genome of Tanacetum cinerariifolium, the natural source of mosquito coil.</title>
        <authorList>
            <person name="Yamashiro T."/>
            <person name="Shiraishi A."/>
            <person name="Satake H."/>
            <person name="Nakayama K."/>
        </authorList>
    </citation>
    <scope>NUCLEOTIDE SEQUENCE</scope>
</reference>
<dbReference type="AlphaFoldDB" id="A0A699I133"/>
<protein>
    <submittedName>
        <fullName evidence="2">Uncharacterized protein</fullName>
    </submittedName>
</protein>
<evidence type="ECO:0000313" key="2">
    <source>
        <dbReference type="EMBL" id="GEY94910.1"/>
    </source>
</evidence>
<comment type="caution">
    <text evidence="2">The sequence shown here is derived from an EMBL/GenBank/DDBJ whole genome shotgun (WGS) entry which is preliminary data.</text>
</comment>